<reference evidence="3" key="1">
    <citation type="submission" date="2023-01" db="EMBL/GenBank/DDBJ databases">
        <title>The chitinases involved in constricting ring structure development in the nematode-trapping fungus Drechslerella dactyloides.</title>
        <authorList>
            <person name="Wang R."/>
            <person name="Zhang L."/>
            <person name="Tang P."/>
            <person name="Li S."/>
            <person name="Liang L."/>
        </authorList>
    </citation>
    <scope>NUCLEOTIDE SEQUENCE</scope>
    <source>
        <strain evidence="3">YMF1.00031</strain>
    </source>
</reference>
<feature type="compositionally biased region" description="Polar residues" evidence="1">
    <location>
        <begin position="1127"/>
        <end position="1138"/>
    </location>
</feature>
<feature type="region of interest" description="Disordered" evidence="1">
    <location>
        <begin position="1"/>
        <end position="28"/>
    </location>
</feature>
<name>A0AAD6NKM2_DREDA</name>
<sequence length="2001" mass="217837">MRLVPSFSSWPSRAPSPKLASRSSKLDPSGSALISAVVCTAACPSFLPSLPSPVVSRPGMSRFMRSSLPPSAPTSRSPKRSSVLVPAAPVPSAAPSVPGAPFGAKRKSMSICSSIDILAPPAAVSRPSLFSVAGLSGSSPKRSTAEGPSASSSPSAAGISGESRMMGSSKVAVTPASVVVTVLVPASVFLLSGLPVASFEALAATSGMLLISSGGRGVLFDFEGVHVLHVFEEAVHVCVVVRRGGFVERHFEVRGGGCCCCCCCCDGGGFGFCSSGSSGSGFSGESAFLRLLASLLEAESLGFSFAFEGQASFFLLQLLLAGEFCGLVELCQVAVQRCLRFELFPSLHRSAHRHEDIYTGARRRESGWTHDLDLEHVEGLLEAVHRRGNRRPHDRIRMQYRARMLPRRILEHCVSSSHRVSISRRLLRIVRMDRRRYRQRIVSSGRMESVLAGGRDERDRVLTDNAVQHRRQLLEQLLRVAFFGGLVGGRSRLVDGAGVDRHARRRLPTNIHLNIVPQPVLHDRLALRARRPLPLLIPPEQLVDADPQLTTDNRHHRRPPSLEPALPANHNRHPLPPQKVEHPPLRDPPLGIPPVPRPQVHDPLEDRPHRLPVQRRPVDRHSRLLPPDHARHRNQHEQLHHQPALKILRCHLGIQLFRQPRVVEPLRERMHAMLDRGTEQLLVPPPLMVAVTPHRRLDRRAHLAHRHVRIPPHDHPSRPRILAVLLLPPHVSRDWNLPRHLPPVQLRERLDDFRHQLIRHRNHRPLPHRLRIPRDKPLRILRKLHRQPQPAALPYLLQHKRHHRATPVPCALLQPMAQPPQHPRAPRRQLVQPQIIRRARHLHQRPRRSHRRREPVAVLPLADAEEVEVRVRLCELEVLADAQRVVQPRLHHAERVEGDGRMRQRGRVRGRVREADGAEGEVLVVRDARGGEDAVEVNFRVLCQGVVRLNGFPVVASCGLGGAVEPAGAGDLLFVETSFAVVFVVLFAALVFRVSFVFPDDTIASSSSASSSNCTVKSGPAALFSPRPPRYASSNSLSSTSAVLRTTTSCTARTASICPSSHLTTVSPSTVASSSTVPNRSTGTAGRPFAAAATANSCPYVRTSSPPLPLPALLNTTSSIPARRSVSPRSSTGCSSRNPYRRPYARIIISGSECGRAGAAAAAAAAAPFGVVLLIWPGHVIDARRTSSKADARLGHGCTANNSSMYVGELAVASRGSAGSRAFVRSLLVSSPASPNAPPSVEVAPASAAVGNLNTFMPPACFICWANASYRRISTSDTERRAADMASSKCLLLRDRVLVLGLVNHLGVAVLVLAALDFKSNRLLDGKLDGPLGNEAKIGTGEAVRLARNVGQVDIVGNRSLAELRRENGQPGFLVRKRDVDQGVQTTRPAKGSVELLWSVRGADNKDVLLDTCAIKFVSSAFAMLTTLSLAPPASPMLPPRDLAMESNSSKKTTQGAAARALSKISRMLDSDSPNHMLSNSGPLTEMKLAAHSLATAFANIVLPVPGEQDTAGRGHAKLEELLRMLDWLALDAVQTTNVVPLDVRDLDNSNLAESGGVADTESEAEVLHGDTERVQDFGIDRVLVKVNHVHLLTNLLHGSLRAERCNIGTDVTVGLGSDGLEVDVIAKLHVLGVDLEDLQTTSWVGNANVDFSVEPAEASKSRVNRVGSIGGGHDNDVASGLHSVHERQKLRDDATLDFTVGLLTLWRDGVDFIDEDDGGRVLLRLLEGFSKVGLGFTSHLGHDLRPVDQEEERASFVGNSTSHQRFTGTGRSVHQNTPWRLDTDTLEKLRVTKWQFNQFPNWYTSAHNCQKPRKQRGKKLTLRHLLSAATDIVVPNVVKVALLILAVQRLALAVDNGILRDDTVLWRVDLDNFEFNLSHTTTNGEQIALSDRSVVLKEVWLQVHVEERPAYVFDVWARVDGDNVAQSDSQVVSNNPVDSSAAIFQVVVCKDNHNGIPSLLALDEDCVATEELEGLHGVVGQGNDGVVIVGGVGDSAWPIS</sequence>
<feature type="region of interest" description="Disordered" evidence="1">
    <location>
        <begin position="65"/>
        <end position="101"/>
    </location>
</feature>
<feature type="compositionally biased region" description="Pro residues" evidence="1">
    <location>
        <begin position="586"/>
        <end position="597"/>
    </location>
</feature>
<protein>
    <submittedName>
        <fullName evidence="3">Uncharacterized protein</fullName>
    </submittedName>
</protein>
<dbReference type="PANTHER" id="PTHR37449:SF1">
    <property type="entry name" value="OS02G0159950 PROTEIN"/>
    <property type="match status" value="1"/>
</dbReference>
<feature type="region of interest" description="Disordered" evidence="1">
    <location>
        <begin position="1112"/>
        <end position="1138"/>
    </location>
</feature>
<dbReference type="PANTHER" id="PTHR37449">
    <property type="match status" value="1"/>
</dbReference>
<comment type="caution">
    <text evidence="3">The sequence shown here is derived from an EMBL/GenBank/DDBJ whole genome shotgun (WGS) entry which is preliminary data.</text>
</comment>
<feature type="region of interest" description="Disordered" evidence="1">
    <location>
        <begin position="544"/>
        <end position="609"/>
    </location>
</feature>
<feature type="compositionally biased region" description="Polar residues" evidence="1">
    <location>
        <begin position="1"/>
        <end position="11"/>
    </location>
</feature>
<dbReference type="Proteomes" id="UP001221413">
    <property type="component" value="Unassembled WGS sequence"/>
</dbReference>
<evidence type="ECO:0000256" key="1">
    <source>
        <dbReference type="SAM" id="MobiDB-lite"/>
    </source>
</evidence>
<feature type="compositionally biased region" description="Low complexity" evidence="1">
    <location>
        <begin position="145"/>
        <end position="161"/>
    </location>
</feature>
<keyword evidence="2" id="KW-0812">Transmembrane</keyword>
<gene>
    <name evidence="3" type="ORF">Dda_2800</name>
</gene>
<feature type="region of interest" description="Disordered" evidence="1">
    <location>
        <begin position="137"/>
        <end position="161"/>
    </location>
</feature>
<accession>A0AAD6NKM2</accession>
<keyword evidence="4" id="KW-1185">Reference proteome</keyword>
<feature type="transmembrane region" description="Helical" evidence="2">
    <location>
        <begin position="1297"/>
        <end position="1316"/>
    </location>
</feature>
<keyword evidence="2" id="KW-1133">Transmembrane helix</keyword>
<feature type="compositionally biased region" description="Basic and acidic residues" evidence="1">
    <location>
        <begin position="599"/>
        <end position="609"/>
    </location>
</feature>
<evidence type="ECO:0000313" key="3">
    <source>
        <dbReference type="EMBL" id="KAJ6261999.1"/>
    </source>
</evidence>
<evidence type="ECO:0000313" key="4">
    <source>
        <dbReference type="Proteomes" id="UP001221413"/>
    </source>
</evidence>
<evidence type="ECO:0000256" key="2">
    <source>
        <dbReference type="SAM" id="Phobius"/>
    </source>
</evidence>
<keyword evidence="2" id="KW-0472">Membrane</keyword>
<dbReference type="EMBL" id="JAQGDS010000003">
    <property type="protein sequence ID" value="KAJ6261999.1"/>
    <property type="molecule type" value="Genomic_DNA"/>
</dbReference>
<organism evidence="3 4">
    <name type="scientific">Drechslerella dactyloides</name>
    <name type="common">Nematode-trapping fungus</name>
    <name type="synonym">Arthrobotrys dactyloides</name>
    <dbReference type="NCBI Taxonomy" id="74499"/>
    <lineage>
        <taxon>Eukaryota</taxon>
        <taxon>Fungi</taxon>
        <taxon>Dikarya</taxon>
        <taxon>Ascomycota</taxon>
        <taxon>Pezizomycotina</taxon>
        <taxon>Orbiliomycetes</taxon>
        <taxon>Orbiliales</taxon>
        <taxon>Orbiliaceae</taxon>
        <taxon>Drechslerella</taxon>
    </lineage>
</organism>
<proteinExistence type="predicted"/>
<feature type="compositionally biased region" description="Low complexity" evidence="1">
    <location>
        <begin position="81"/>
        <end position="101"/>
    </location>
</feature>